<dbReference type="Proteomes" id="UP000006437">
    <property type="component" value="Unassembled WGS sequence"/>
</dbReference>
<evidence type="ECO:0000313" key="1">
    <source>
        <dbReference type="EMBL" id="EHL13690.1"/>
    </source>
</evidence>
<dbReference type="AlphaFoldDB" id="G9X1M0"/>
<accession>G9X1M0</accession>
<dbReference type="EMBL" id="AFZE01000041">
    <property type="protein sequence ID" value="EHL13690.1"/>
    <property type="molecule type" value="Genomic_DNA"/>
</dbReference>
<proteinExistence type="predicted"/>
<protein>
    <submittedName>
        <fullName evidence="1">Uncharacterized protein</fullName>
    </submittedName>
</protein>
<comment type="caution">
    <text evidence="1">The sequence shown here is derived from an EMBL/GenBank/DDBJ whole genome shotgun (WGS) entry which is preliminary data.</text>
</comment>
<dbReference type="BioCyc" id="EBAC796937-HMP:GMGH-2289-MONOMER"/>
<dbReference type="RefSeq" id="WP_009526470.1">
    <property type="nucleotide sequence ID" value="NZ_JBQMYZ010000100.1"/>
</dbReference>
<dbReference type="HOGENOM" id="CLU_132963_0_0_9"/>
<name>G9X1M0_9FIRM</name>
<sequence>MLAERNEMLEKTNDKLNLFWSNKQERYAYEQNLMKESDIESRLHDSYALGEQRGIQIGEQRGIQMGSISTARNLLNMNIDIDTIIKATNLDRNIIIDLQNGKL</sequence>
<reference evidence="1 2" key="1">
    <citation type="submission" date="2011-08" db="EMBL/GenBank/DDBJ databases">
        <title>The Genome Sequence of Eubacteriaceae bacterium ACC19a.</title>
        <authorList>
            <consortium name="The Broad Institute Genome Sequencing Platform"/>
            <person name="Earl A."/>
            <person name="Ward D."/>
            <person name="Feldgarden M."/>
            <person name="Gevers D."/>
            <person name="Sizova M."/>
            <person name="Hazen A."/>
            <person name="Epstein S."/>
            <person name="Young S.K."/>
            <person name="Zeng Q."/>
            <person name="Gargeya S."/>
            <person name="Fitzgerald M."/>
            <person name="Haas B."/>
            <person name="Abouelleil A."/>
            <person name="Alvarado L."/>
            <person name="Arachchi H.M."/>
            <person name="Berlin A."/>
            <person name="Brown A."/>
            <person name="Chapman S.B."/>
            <person name="Chen Z."/>
            <person name="Dunbar C."/>
            <person name="Freedman E."/>
            <person name="Gearin G."/>
            <person name="Gellesch M."/>
            <person name="Goldberg J."/>
            <person name="Griggs A."/>
            <person name="Gujja S."/>
            <person name="Heiman D."/>
            <person name="Howarth C."/>
            <person name="Larson L."/>
            <person name="Lui A."/>
            <person name="MacDonald P.J.P."/>
            <person name="Montmayeur A."/>
            <person name="Murphy C."/>
            <person name="Neiman D."/>
            <person name="Pearson M."/>
            <person name="Priest M."/>
            <person name="Roberts A."/>
            <person name="Saif S."/>
            <person name="Shea T."/>
            <person name="Shenoy N."/>
            <person name="Sisk P."/>
            <person name="Stolte C."/>
            <person name="Sykes S."/>
            <person name="Wortman J."/>
            <person name="Nusbaum C."/>
            <person name="Birren B."/>
        </authorList>
    </citation>
    <scope>NUCLEOTIDE SEQUENCE [LARGE SCALE GENOMIC DNA]</scope>
    <source>
        <strain evidence="1 2">ACC19a</strain>
    </source>
</reference>
<gene>
    <name evidence="1" type="ORF">HMPREF9629_02255</name>
</gene>
<evidence type="ECO:0000313" key="2">
    <source>
        <dbReference type="Proteomes" id="UP000006437"/>
    </source>
</evidence>
<organism evidence="1 2">
    <name type="scientific">Peptoanaerobacter stomatis</name>
    <dbReference type="NCBI Taxonomy" id="796937"/>
    <lineage>
        <taxon>Bacteria</taxon>
        <taxon>Bacillati</taxon>
        <taxon>Bacillota</taxon>
        <taxon>Clostridia</taxon>
        <taxon>Peptostreptococcales</taxon>
        <taxon>Filifactoraceae</taxon>
        <taxon>Peptoanaerobacter</taxon>
    </lineage>
</organism>